<protein>
    <submittedName>
        <fullName evidence="1">Uncharacterized protein</fullName>
    </submittedName>
</protein>
<organism evidence="1 2">
    <name type="scientific">Gordonia soli NBRC 108243</name>
    <dbReference type="NCBI Taxonomy" id="1223545"/>
    <lineage>
        <taxon>Bacteria</taxon>
        <taxon>Bacillati</taxon>
        <taxon>Actinomycetota</taxon>
        <taxon>Actinomycetes</taxon>
        <taxon>Mycobacteriales</taxon>
        <taxon>Gordoniaceae</taxon>
        <taxon>Gordonia</taxon>
    </lineage>
</organism>
<sequence length="72" mass="6596">MVAAATVPFGVAAATGLFGGAAATGLVDVAAATALTGGGSGAPEFLTCGLAWSRPTSLSLATGAVASQSLAS</sequence>
<dbReference type="RefSeq" id="WP_007625069.1">
    <property type="nucleotide sequence ID" value="NZ_BANX01000041.1"/>
</dbReference>
<accession>M0QPY8</accession>
<dbReference type="EMBL" id="BANX01000041">
    <property type="protein sequence ID" value="GAC70755.1"/>
    <property type="molecule type" value="Genomic_DNA"/>
</dbReference>
<keyword evidence="2" id="KW-1185">Reference proteome</keyword>
<evidence type="ECO:0000313" key="2">
    <source>
        <dbReference type="Proteomes" id="UP000011666"/>
    </source>
</evidence>
<evidence type="ECO:0000313" key="1">
    <source>
        <dbReference type="EMBL" id="GAC70755.1"/>
    </source>
</evidence>
<dbReference type="AlphaFoldDB" id="M0QPY8"/>
<name>M0QPY8_9ACTN</name>
<proteinExistence type="predicted"/>
<dbReference type="Proteomes" id="UP000011666">
    <property type="component" value="Unassembled WGS sequence"/>
</dbReference>
<comment type="caution">
    <text evidence="1">The sequence shown here is derived from an EMBL/GenBank/DDBJ whole genome shotgun (WGS) entry which is preliminary data.</text>
</comment>
<reference evidence="1 2" key="1">
    <citation type="submission" date="2013-01" db="EMBL/GenBank/DDBJ databases">
        <title>Whole genome shotgun sequence of Gordonia soli NBRC 108243.</title>
        <authorList>
            <person name="Isaki-Nakamura S."/>
            <person name="Hosoyama A."/>
            <person name="Tsuchikane K."/>
            <person name="Ando Y."/>
            <person name="Baba S."/>
            <person name="Ohji S."/>
            <person name="Hamada M."/>
            <person name="Tamura T."/>
            <person name="Yamazoe A."/>
            <person name="Yamazaki S."/>
            <person name="Fujita N."/>
        </authorList>
    </citation>
    <scope>NUCLEOTIDE SEQUENCE [LARGE SCALE GENOMIC DNA]</scope>
    <source>
        <strain evidence="1 2">NBRC 108243</strain>
    </source>
</reference>
<gene>
    <name evidence="1" type="ORF">GS4_41_00010</name>
</gene>